<dbReference type="PANTHER" id="PTHR32227">
    <property type="entry name" value="GLUCAN ENDO-1,3-BETA-GLUCOSIDASE BG1-RELATED-RELATED"/>
    <property type="match status" value="1"/>
</dbReference>
<gene>
    <name evidence="7" type="ORF">HPP92_006448</name>
</gene>
<dbReference type="InterPro" id="IPR000490">
    <property type="entry name" value="Glyco_hydro_17"/>
</dbReference>
<dbReference type="Pfam" id="PF00332">
    <property type="entry name" value="Glyco_hydro_17"/>
    <property type="match status" value="1"/>
</dbReference>
<dbReference type="OrthoDB" id="941679at2759"/>
<keyword evidence="6" id="KW-0732">Signal</keyword>
<accession>A0A835RJX2</accession>
<evidence type="ECO:0008006" key="9">
    <source>
        <dbReference type="Google" id="ProtNLM"/>
    </source>
</evidence>
<evidence type="ECO:0000256" key="2">
    <source>
        <dbReference type="ARBA" id="ARBA00022801"/>
    </source>
</evidence>
<evidence type="ECO:0000313" key="8">
    <source>
        <dbReference type="Proteomes" id="UP000639772"/>
    </source>
</evidence>
<evidence type="ECO:0000256" key="5">
    <source>
        <dbReference type="RuleBase" id="RU004336"/>
    </source>
</evidence>
<proteinExistence type="inferred from homology"/>
<dbReference type="GO" id="GO:0005975">
    <property type="term" value="P:carbohydrate metabolic process"/>
    <property type="evidence" value="ECO:0007669"/>
    <property type="project" value="InterPro"/>
</dbReference>
<dbReference type="GO" id="GO:0042973">
    <property type="term" value="F:glucan endo-1,3-beta-D-glucosidase activity"/>
    <property type="evidence" value="ECO:0007669"/>
    <property type="project" value="UniProtKB-ARBA"/>
</dbReference>
<dbReference type="EMBL" id="JADCNM010000003">
    <property type="protein sequence ID" value="KAG0489585.1"/>
    <property type="molecule type" value="Genomic_DNA"/>
</dbReference>
<feature type="signal peptide" evidence="6">
    <location>
        <begin position="1"/>
        <end position="23"/>
    </location>
</feature>
<protein>
    <recommendedName>
        <fullName evidence="9">Glucan endo-1,3-beta-D-glucosidase</fullName>
    </recommendedName>
</protein>
<comment type="caution">
    <text evidence="7">The sequence shown here is derived from an EMBL/GenBank/DDBJ whole genome shotgun (WGS) entry which is preliminary data.</text>
</comment>
<evidence type="ECO:0000256" key="6">
    <source>
        <dbReference type="SAM" id="SignalP"/>
    </source>
</evidence>
<feature type="chain" id="PRO_5032333810" description="Glucan endo-1,3-beta-D-glucosidase" evidence="6">
    <location>
        <begin position="24"/>
        <end position="333"/>
    </location>
</feature>
<comment type="similarity">
    <text evidence="1 4">Belongs to the glycosyl hydrolase 17 family.</text>
</comment>
<name>A0A835RJX2_VANPL</name>
<keyword evidence="2 5" id="KW-0378">Hydrolase</keyword>
<keyword evidence="3 5" id="KW-0326">Glycosidase</keyword>
<dbReference type="InterPro" id="IPR044965">
    <property type="entry name" value="Glyco_hydro_17_plant"/>
</dbReference>
<dbReference type="PROSITE" id="PS00587">
    <property type="entry name" value="GLYCOSYL_HYDROL_F17"/>
    <property type="match status" value="1"/>
</dbReference>
<evidence type="ECO:0000313" key="7">
    <source>
        <dbReference type="EMBL" id="KAG0489585.1"/>
    </source>
</evidence>
<reference evidence="7 8" key="1">
    <citation type="journal article" date="2020" name="Nat. Food">
        <title>A phased Vanilla planifolia genome enables genetic improvement of flavour and production.</title>
        <authorList>
            <person name="Hasing T."/>
            <person name="Tang H."/>
            <person name="Brym M."/>
            <person name="Khazi F."/>
            <person name="Huang T."/>
            <person name="Chambers A.H."/>
        </authorList>
    </citation>
    <scope>NUCLEOTIDE SEQUENCE [LARGE SCALE GENOMIC DNA]</scope>
    <source>
        <tissue evidence="7">Leaf</tissue>
    </source>
</reference>
<dbReference type="SUPFAM" id="SSF51445">
    <property type="entry name" value="(Trans)glycosidases"/>
    <property type="match status" value="1"/>
</dbReference>
<organism evidence="7 8">
    <name type="scientific">Vanilla planifolia</name>
    <name type="common">Vanilla</name>
    <dbReference type="NCBI Taxonomy" id="51239"/>
    <lineage>
        <taxon>Eukaryota</taxon>
        <taxon>Viridiplantae</taxon>
        <taxon>Streptophyta</taxon>
        <taxon>Embryophyta</taxon>
        <taxon>Tracheophyta</taxon>
        <taxon>Spermatophyta</taxon>
        <taxon>Magnoliopsida</taxon>
        <taxon>Liliopsida</taxon>
        <taxon>Asparagales</taxon>
        <taxon>Orchidaceae</taxon>
        <taxon>Vanilloideae</taxon>
        <taxon>Vanilleae</taxon>
        <taxon>Vanilla</taxon>
    </lineage>
</organism>
<sequence>MRTVNFFYVSVTGLLFFLAGVESIGVCYGDVGDNLPPPNDVVGLYLSKNIEAMRIYFPDHGALEALRGTNIGVIVDVANSDIPNLANDASAAFGWVYANIVPFSNVAIRYIAVGNEIIPSDIAQFVLPAMHNIQNATNAAGLQNQIKVSTSVSTGVLGVSYPPSAGAFTSDALNFLQPIVGFLSSTGAPLLANIFPYFSYIGNPSQIAIEYALFMSPGPVVTDGQLQYQNLFDAILDAFYSALEKVGAGGVRVVVSESGWPSDGGQAASPENVQTYVQNLIGHVRKGTPKRPGNIEAYIFAMFDEDKKQPQGTENHYGIFHPNKQPKYNLNFY</sequence>
<evidence type="ECO:0000256" key="4">
    <source>
        <dbReference type="RuleBase" id="RU004335"/>
    </source>
</evidence>
<evidence type="ECO:0000256" key="3">
    <source>
        <dbReference type="ARBA" id="ARBA00023295"/>
    </source>
</evidence>
<dbReference type="Proteomes" id="UP000639772">
    <property type="component" value="Chromosome 3"/>
</dbReference>
<dbReference type="InterPro" id="IPR017853">
    <property type="entry name" value="GH"/>
</dbReference>
<dbReference type="FunFam" id="3.20.20.80:FF:000010">
    <property type="entry name" value="glucan endo-1,3-beta-glucosidase, basic"/>
    <property type="match status" value="1"/>
</dbReference>
<dbReference type="AlphaFoldDB" id="A0A835RJX2"/>
<evidence type="ECO:0000256" key="1">
    <source>
        <dbReference type="ARBA" id="ARBA00008773"/>
    </source>
</evidence>
<dbReference type="Gene3D" id="3.20.20.80">
    <property type="entry name" value="Glycosidases"/>
    <property type="match status" value="1"/>
</dbReference>